<dbReference type="Proteomes" id="UP000430345">
    <property type="component" value="Unassembled WGS sequence"/>
</dbReference>
<comment type="caution">
    <text evidence="2">The sequence shown here is derived from an EMBL/GenBank/DDBJ whole genome shotgun (WGS) entry which is preliminary data.</text>
</comment>
<dbReference type="EMBL" id="WHJC01000114">
    <property type="protein sequence ID" value="MPQ43853.1"/>
    <property type="molecule type" value="Genomic_DNA"/>
</dbReference>
<evidence type="ECO:0000313" key="2">
    <source>
        <dbReference type="EMBL" id="MPQ43853.1"/>
    </source>
</evidence>
<dbReference type="AlphaFoldDB" id="A0A6I1MM74"/>
<organism evidence="2 3">
    <name type="scientific">Clostridium tarantellae</name>
    <dbReference type="NCBI Taxonomy" id="39493"/>
    <lineage>
        <taxon>Bacteria</taxon>
        <taxon>Bacillati</taxon>
        <taxon>Bacillota</taxon>
        <taxon>Clostridia</taxon>
        <taxon>Eubacteriales</taxon>
        <taxon>Clostridiaceae</taxon>
        <taxon>Clostridium</taxon>
    </lineage>
</organism>
<evidence type="ECO:0000313" key="3">
    <source>
        <dbReference type="Proteomes" id="UP000430345"/>
    </source>
</evidence>
<evidence type="ECO:0000259" key="1">
    <source>
        <dbReference type="Pfam" id="PF00882"/>
    </source>
</evidence>
<sequence length="194" mass="23034">MLVNTHILIGQNILKNMESNKIVLVSDKNFLYGSIKPDMVSKYKLKKHYLDESYDMVIRKITALSSLTLDDISKRFSMSKFSQELGVICHFLCDFFCVPHSERWEFKHSMNKHIKYEKELAVVSKEYMPKGDKIKIFEKYDIEDFIKNLHKEYKRDMDYKNDLLFSNYICNSVMDFILDSIVYNTVCKKYRGIA</sequence>
<dbReference type="RefSeq" id="WP_152889769.1">
    <property type="nucleotide sequence ID" value="NZ_WHJC01000114.1"/>
</dbReference>
<accession>A0A6I1MM74</accession>
<dbReference type="OrthoDB" id="2878022at2"/>
<proteinExistence type="predicted"/>
<keyword evidence="3" id="KW-1185">Reference proteome</keyword>
<dbReference type="InterPro" id="IPR029002">
    <property type="entry name" value="PLPC/GPLD1"/>
</dbReference>
<gene>
    <name evidence="2" type="ORF">GBZ86_08790</name>
</gene>
<protein>
    <recommendedName>
        <fullName evidence="1">Phospholipase C/D domain-containing protein</fullName>
    </recommendedName>
</protein>
<dbReference type="Pfam" id="PF00882">
    <property type="entry name" value="Zn_dep_PLPC"/>
    <property type="match status" value="1"/>
</dbReference>
<dbReference type="SUPFAM" id="SSF48537">
    <property type="entry name" value="Phospholipase C/P1 nuclease"/>
    <property type="match status" value="1"/>
</dbReference>
<dbReference type="GO" id="GO:0016788">
    <property type="term" value="F:hydrolase activity, acting on ester bonds"/>
    <property type="evidence" value="ECO:0007669"/>
    <property type="project" value="InterPro"/>
</dbReference>
<feature type="domain" description="Phospholipase C/D" evidence="1">
    <location>
        <begin position="5"/>
        <end position="157"/>
    </location>
</feature>
<reference evidence="2 3" key="1">
    <citation type="submission" date="2019-10" db="EMBL/GenBank/DDBJ databases">
        <title>The Genome Sequence of Clostridium tarantellae Isolated from Fish Brain.</title>
        <authorList>
            <person name="Bano L."/>
            <person name="Kiel M."/>
            <person name="Sales G."/>
            <person name="Doxey A.C."/>
            <person name="Mansfield M.J."/>
            <person name="Schiavone M."/>
            <person name="Rossetto O."/>
            <person name="Pirazzini M."/>
            <person name="Dobrindt U."/>
            <person name="Montecucco C."/>
        </authorList>
    </citation>
    <scope>NUCLEOTIDE SEQUENCE [LARGE SCALE GENOMIC DNA]</scope>
    <source>
        <strain evidence="2 3">DSM 3997</strain>
    </source>
</reference>
<name>A0A6I1MM74_9CLOT</name>
<dbReference type="InterPro" id="IPR008947">
    <property type="entry name" value="PLipase_C/P1_nuclease_dom_sf"/>
</dbReference>
<dbReference type="Gene3D" id="1.10.575.10">
    <property type="entry name" value="P1 Nuclease"/>
    <property type="match status" value="1"/>
</dbReference>